<dbReference type="OMA" id="CDMFYNW"/>
<dbReference type="PROSITE" id="PS00086">
    <property type="entry name" value="CYTOCHROME_P450"/>
    <property type="match status" value="1"/>
</dbReference>
<evidence type="ECO:0000313" key="3">
    <source>
        <dbReference type="Proteomes" id="UP000032141"/>
    </source>
</evidence>
<dbReference type="HOGENOM" id="CLU_2007091_0_0_1"/>
<reference evidence="2" key="2">
    <citation type="submission" date="2015-03" db="UniProtKB">
        <authorList>
            <consortium name="EnsemblPlants"/>
        </authorList>
    </citation>
    <scope>IDENTIFICATION</scope>
</reference>
<dbReference type="InterPro" id="IPR036396">
    <property type="entry name" value="Cyt_P450_sf"/>
</dbReference>
<name>A0A0D3C5W6_BRAOL</name>
<keyword evidence="1" id="KW-0349">Heme</keyword>
<dbReference type="EnsemblPlants" id="Bo4g192800.1">
    <property type="protein sequence ID" value="Bo4g192800.1"/>
    <property type="gene ID" value="Bo4g192800"/>
</dbReference>
<evidence type="ECO:0000313" key="2">
    <source>
        <dbReference type="EnsemblPlants" id="Bo4g192800.1"/>
    </source>
</evidence>
<evidence type="ECO:0008006" key="4">
    <source>
        <dbReference type="Google" id="ProtNLM"/>
    </source>
</evidence>
<dbReference type="InterPro" id="IPR001128">
    <property type="entry name" value="Cyt_P450"/>
</dbReference>
<dbReference type="Pfam" id="PF00067">
    <property type="entry name" value="p450"/>
    <property type="match status" value="1"/>
</dbReference>
<keyword evidence="3" id="KW-1185">Reference proteome</keyword>
<dbReference type="GO" id="GO:0004497">
    <property type="term" value="F:monooxygenase activity"/>
    <property type="evidence" value="ECO:0007669"/>
    <property type="project" value="UniProtKB-KW"/>
</dbReference>
<keyword evidence="1" id="KW-0503">Monooxygenase</keyword>
<dbReference type="Gene3D" id="1.10.630.10">
    <property type="entry name" value="Cytochrome P450"/>
    <property type="match status" value="1"/>
</dbReference>
<dbReference type="STRING" id="109376.A0A0D3C5W6"/>
<dbReference type="GO" id="GO:0016705">
    <property type="term" value="F:oxidoreductase activity, acting on paired donors, with incorporation or reduction of molecular oxygen"/>
    <property type="evidence" value="ECO:0007669"/>
    <property type="project" value="InterPro"/>
</dbReference>
<organism evidence="2 3">
    <name type="scientific">Brassica oleracea var. oleracea</name>
    <dbReference type="NCBI Taxonomy" id="109376"/>
    <lineage>
        <taxon>Eukaryota</taxon>
        <taxon>Viridiplantae</taxon>
        <taxon>Streptophyta</taxon>
        <taxon>Embryophyta</taxon>
        <taxon>Tracheophyta</taxon>
        <taxon>Spermatophyta</taxon>
        <taxon>Magnoliopsida</taxon>
        <taxon>eudicotyledons</taxon>
        <taxon>Gunneridae</taxon>
        <taxon>Pentapetalae</taxon>
        <taxon>rosids</taxon>
        <taxon>malvids</taxon>
        <taxon>Brassicales</taxon>
        <taxon>Brassicaceae</taxon>
        <taxon>Brassiceae</taxon>
        <taxon>Brassica</taxon>
    </lineage>
</organism>
<keyword evidence="1" id="KW-0479">Metal-binding</keyword>
<dbReference type="Proteomes" id="UP000032141">
    <property type="component" value="Chromosome C4"/>
</dbReference>
<dbReference type="AlphaFoldDB" id="A0A0D3C5W6"/>
<comment type="similarity">
    <text evidence="1">Belongs to the cytochrome P450 family.</text>
</comment>
<keyword evidence="1" id="KW-0408">Iron</keyword>
<dbReference type="eggNOG" id="KOG0157">
    <property type="taxonomic scope" value="Eukaryota"/>
</dbReference>
<dbReference type="SUPFAM" id="SSF48264">
    <property type="entry name" value="Cytochrome P450"/>
    <property type="match status" value="1"/>
</dbReference>
<dbReference type="GO" id="GO:0005506">
    <property type="term" value="F:iron ion binding"/>
    <property type="evidence" value="ECO:0007669"/>
    <property type="project" value="InterPro"/>
</dbReference>
<dbReference type="GO" id="GO:0020037">
    <property type="term" value="F:heme binding"/>
    <property type="evidence" value="ECO:0007669"/>
    <property type="project" value="InterPro"/>
</dbReference>
<dbReference type="InterPro" id="IPR017972">
    <property type="entry name" value="Cyt_P450_CS"/>
</dbReference>
<sequence length="124" mass="14118">MLEVFERVLEGVFGLPVEFPFSRNTNNISYGLKILWTTYIIHYNPEIFQDPTSFAIQAYTYLSFGRGPRLCAGHQLAKASTCSLAFHCDMFYNWSFVYPDETVSMVTLPFLSLGMPIKISPRGS</sequence>
<protein>
    <recommendedName>
        <fullName evidence="4">Cytochrome P450</fullName>
    </recommendedName>
</protein>
<accession>A0A0D3C5W6</accession>
<keyword evidence="1" id="KW-0560">Oxidoreductase</keyword>
<evidence type="ECO:0000256" key="1">
    <source>
        <dbReference type="RuleBase" id="RU000461"/>
    </source>
</evidence>
<dbReference type="Gramene" id="Bo4g192800.1">
    <property type="protein sequence ID" value="Bo4g192800.1"/>
    <property type="gene ID" value="Bo4g192800"/>
</dbReference>
<reference evidence="2 3" key="1">
    <citation type="journal article" date="2014" name="Genome Biol.">
        <title>Transcriptome and methylome profiling reveals relics of genome dominance in the mesopolyploid Brassica oleracea.</title>
        <authorList>
            <person name="Parkin I.A."/>
            <person name="Koh C."/>
            <person name="Tang H."/>
            <person name="Robinson S.J."/>
            <person name="Kagale S."/>
            <person name="Clarke W.E."/>
            <person name="Town C.D."/>
            <person name="Nixon J."/>
            <person name="Krishnakumar V."/>
            <person name="Bidwell S.L."/>
            <person name="Denoeud F."/>
            <person name="Belcram H."/>
            <person name="Links M.G."/>
            <person name="Just J."/>
            <person name="Clarke C."/>
            <person name="Bender T."/>
            <person name="Huebert T."/>
            <person name="Mason A.S."/>
            <person name="Pires J.C."/>
            <person name="Barker G."/>
            <person name="Moore J."/>
            <person name="Walley P.G."/>
            <person name="Manoli S."/>
            <person name="Batley J."/>
            <person name="Edwards D."/>
            <person name="Nelson M.N."/>
            <person name="Wang X."/>
            <person name="Paterson A.H."/>
            <person name="King G."/>
            <person name="Bancroft I."/>
            <person name="Chalhoub B."/>
            <person name="Sharpe A.G."/>
        </authorList>
    </citation>
    <scope>NUCLEOTIDE SEQUENCE</scope>
    <source>
        <strain evidence="2 3">cv. TO1000</strain>
    </source>
</reference>
<proteinExistence type="inferred from homology"/>